<evidence type="ECO:0000313" key="4">
    <source>
        <dbReference type="Proteomes" id="UP000031036"/>
    </source>
</evidence>
<comment type="caution">
    <text evidence="3">The sequence shown here is derived from an EMBL/GenBank/DDBJ whole genome shotgun (WGS) entry which is preliminary data.</text>
</comment>
<evidence type="ECO:0000256" key="1">
    <source>
        <dbReference type="SAM" id="MobiDB-lite"/>
    </source>
</evidence>
<dbReference type="STRING" id="6265.A0A0B2W203"/>
<sequence length="242" mass="27030">MHIGRSSGVSEVGYSQSGTTQPTKCDHSISQMRSHKQEKEYDSVKSVLYFSAVKDYDMARAFVRMRNTSDKNLNFKFKCEIGCDVSAHPTGNGTVAPHSIHHSVLTWHRPPGAVSWKDVRPPRLAIVTNFSTGSDINSGEKRFTEFTSAVTSMEQEIGDIPPKMVLSFCPDKSPIALSCETMSDESASDIQTEEAVANRGMTRYNAFIEWMQLHPMKLLVATVIIFMIVVCSLSAERDDYDY</sequence>
<keyword evidence="2" id="KW-0812">Transmembrane</keyword>
<accession>A0A0B2W203</accession>
<evidence type="ECO:0008006" key="5">
    <source>
        <dbReference type="Google" id="ProtNLM"/>
    </source>
</evidence>
<organism evidence="3 4">
    <name type="scientific">Toxocara canis</name>
    <name type="common">Canine roundworm</name>
    <dbReference type="NCBI Taxonomy" id="6265"/>
    <lineage>
        <taxon>Eukaryota</taxon>
        <taxon>Metazoa</taxon>
        <taxon>Ecdysozoa</taxon>
        <taxon>Nematoda</taxon>
        <taxon>Chromadorea</taxon>
        <taxon>Rhabditida</taxon>
        <taxon>Spirurina</taxon>
        <taxon>Ascaridomorpha</taxon>
        <taxon>Ascaridoidea</taxon>
        <taxon>Toxocaridae</taxon>
        <taxon>Toxocara</taxon>
    </lineage>
</organism>
<proteinExistence type="predicted"/>
<reference evidence="3 4" key="1">
    <citation type="submission" date="2014-11" db="EMBL/GenBank/DDBJ databases">
        <title>Genetic blueprint of the zoonotic pathogen Toxocara canis.</title>
        <authorList>
            <person name="Zhu X.-Q."/>
            <person name="Korhonen P.K."/>
            <person name="Cai H."/>
            <person name="Young N.D."/>
            <person name="Nejsum P."/>
            <person name="von Samson-Himmelstjerna G."/>
            <person name="Boag P.R."/>
            <person name="Tan P."/>
            <person name="Li Q."/>
            <person name="Min J."/>
            <person name="Yang Y."/>
            <person name="Wang X."/>
            <person name="Fang X."/>
            <person name="Hall R.S."/>
            <person name="Hofmann A."/>
            <person name="Sternberg P.W."/>
            <person name="Jex A.R."/>
            <person name="Gasser R.B."/>
        </authorList>
    </citation>
    <scope>NUCLEOTIDE SEQUENCE [LARGE SCALE GENOMIC DNA]</scope>
    <source>
        <strain evidence="3">PN_DK_2014</strain>
    </source>
</reference>
<keyword evidence="2" id="KW-0472">Membrane</keyword>
<dbReference type="AlphaFoldDB" id="A0A0B2W203"/>
<feature type="compositionally biased region" description="Polar residues" evidence="1">
    <location>
        <begin position="7"/>
        <end position="32"/>
    </location>
</feature>
<dbReference type="Proteomes" id="UP000031036">
    <property type="component" value="Unassembled WGS sequence"/>
</dbReference>
<evidence type="ECO:0000313" key="3">
    <source>
        <dbReference type="EMBL" id="KHN88038.1"/>
    </source>
</evidence>
<name>A0A0B2W203_TOXCA</name>
<protein>
    <recommendedName>
        <fullName evidence="5">Major sperm protein</fullName>
    </recommendedName>
</protein>
<keyword evidence="4" id="KW-1185">Reference proteome</keyword>
<keyword evidence="2" id="KW-1133">Transmembrane helix</keyword>
<feature type="transmembrane region" description="Helical" evidence="2">
    <location>
        <begin position="218"/>
        <end position="235"/>
    </location>
</feature>
<gene>
    <name evidence="3" type="ORF">Tcan_08882</name>
</gene>
<evidence type="ECO:0000256" key="2">
    <source>
        <dbReference type="SAM" id="Phobius"/>
    </source>
</evidence>
<feature type="region of interest" description="Disordered" evidence="1">
    <location>
        <begin position="1"/>
        <end position="37"/>
    </location>
</feature>
<dbReference type="EMBL" id="JPKZ01000272">
    <property type="protein sequence ID" value="KHN88038.1"/>
    <property type="molecule type" value="Genomic_DNA"/>
</dbReference>